<dbReference type="RefSeq" id="XP_025594761.1">
    <property type="nucleotide sequence ID" value="XM_025743655.1"/>
</dbReference>
<evidence type="ECO:0000313" key="2">
    <source>
        <dbReference type="Proteomes" id="UP000245946"/>
    </source>
</evidence>
<sequence length="171" mass="18227">MAASDRAALTARFQQLARQDEERRLASFTCDDAWTLGQYAREAYERHSAGAARRVGVAIQIHSFDGQVLFACVVGQGATPRLGEMIRRKIETVRVYSVSSYAIGRKLLGQGKTLDDLGPDHAPHGGAVPIFVRSVGAPVGAIAVSGLSQEVDHAIAVEALERHISAAGPAH</sequence>
<dbReference type="InterPro" id="IPR038084">
    <property type="entry name" value="PduO/GlcC-like_sf"/>
</dbReference>
<protein>
    <submittedName>
        <fullName evidence="1">DUF336-domain-containing protein</fullName>
    </submittedName>
</protein>
<dbReference type="GeneID" id="37271199"/>
<dbReference type="SUPFAM" id="SSF143744">
    <property type="entry name" value="GlcG-like"/>
    <property type="match status" value="1"/>
</dbReference>
<dbReference type="InterPro" id="IPR010371">
    <property type="entry name" value="YBR137W-like"/>
</dbReference>
<dbReference type="InterPro" id="IPR005624">
    <property type="entry name" value="PduO/GlcC-like"/>
</dbReference>
<dbReference type="EMBL" id="KZ819313">
    <property type="protein sequence ID" value="PWN94482.1"/>
    <property type="molecule type" value="Genomic_DNA"/>
</dbReference>
<name>A0A316YZB5_9BASI</name>
<dbReference type="AlphaFoldDB" id="A0A316YZB5"/>
<keyword evidence="2" id="KW-1185">Reference proteome</keyword>
<proteinExistence type="predicted"/>
<dbReference type="Gene3D" id="3.30.450.150">
    <property type="entry name" value="Haem-degrading domain"/>
    <property type="match status" value="1"/>
</dbReference>
<accession>A0A316YZB5</accession>
<dbReference type="STRING" id="58919.A0A316YZB5"/>
<gene>
    <name evidence="1" type="ORF">FA09DRAFT_332950</name>
</gene>
<dbReference type="Pfam" id="PF03928">
    <property type="entry name" value="HbpS-like"/>
    <property type="match status" value="1"/>
</dbReference>
<dbReference type="PANTHER" id="PTHR28255:SF1">
    <property type="entry name" value="UPF0303 PROTEIN YBR137W"/>
    <property type="match status" value="1"/>
</dbReference>
<reference evidence="1 2" key="1">
    <citation type="journal article" date="2018" name="Mol. Biol. Evol.">
        <title>Broad Genomic Sampling Reveals a Smut Pathogenic Ancestry of the Fungal Clade Ustilaginomycotina.</title>
        <authorList>
            <person name="Kijpornyongpan T."/>
            <person name="Mondo S.J."/>
            <person name="Barry K."/>
            <person name="Sandor L."/>
            <person name="Lee J."/>
            <person name="Lipzen A."/>
            <person name="Pangilinan J."/>
            <person name="LaButti K."/>
            <person name="Hainaut M."/>
            <person name="Henrissat B."/>
            <person name="Grigoriev I.V."/>
            <person name="Spatafora J.W."/>
            <person name="Aime M.C."/>
        </authorList>
    </citation>
    <scope>NUCLEOTIDE SEQUENCE [LARGE SCALE GENOMIC DNA]</scope>
    <source>
        <strain evidence="1 2">MCA 4186</strain>
    </source>
</reference>
<dbReference type="PANTHER" id="PTHR28255">
    <property type="match status" value="1"/>
</dbReference>
<evidence type="ECO:0000313" key="1">
    <source>
        <dbReference type="EMBL" id="PWN94482.1"/>
    </source>
</evidence>
<dbReference type="OrthoDB" id="2209940at2759"/>
<organism evidence="1 2">
    <name type="scientific">Tilletiopsis washingtonensis</name>
    <dbReference type="NCBI Taxonomy" id="58919"/>
    <lineage>
        <taxon>Eukaryota</taxon>
        <taxon>Fungi</taxon>
        <taxon>Dikarya</taxon>
        <taxon>Basidiomycota</taxon>
        <taxon>Ustilaginomycotina</taxon>
        <taxon>Exobasidiomycetes</taxon>
        <taxon>Entylomatales</taxon>
        <taxon>Entylomatales incertae sedis</taxon>
        <taxon>Tilletiopsis</taxon>
    </lineage>
</organism>
<dbReference type="Proteomes" id="UP000245946">
    <property type="component" value="Unassembled WGS sequence"/>
</dbReference>